<feature type="transmembrane region" description="Helical" evidence="1">
    <location>
        <begin position="339"/>
        <end position="357"/>
    </location>
</feature>
<feature type="transmembrane region" description="Helical" evidence="1">
    <location>
        <begin position="257"/>
        <end position="279"/>
    </location>
</feature>
<feature type="transmembrane region" description="Helical" evidence="1">
    <location>
        <begin position="228"/>
        <end position="245"/>
    </location>
</feature>
<dbReference type="OrthoDB" id="4524712at2759"/>
<dbReference type="EMBL" id="LCWF01000024">
    <property type="protein sequence ID" value="KKY27476.1"/>
    <property type="molecule type" value="Genomic_DNA"/>
</dbReference>
<protein>
    <submittedName>
        <fullName evidence="2">Uncharacterized protein</fullName>
    </submittedName>
</protein>
<keyword evidence="1" id="KW-1133">Transmembrane helix</keyword>
<evidence type="ECO:0000313" key="3">
    <source>
        <dbReference type="Proteomes" id="UP000053317"/>
    </source>
</evidence>
<gene>
    <name evidence="2" type="ORF">UCRPC4_g01071</name>
</gene>
<feature type="transmembrane region" description="Helical" evidence="1">
    <location>
        <begin position="299"/>
        <end position="319"/>
    </location>
</feature>
<name>A0A0G2EZI7_PHACM</name>
<reference evidence="2 3" key="1">
    <citation type="submission" date="2015-05" db="EMBL/GenBank/DDBJ databases">
        <title>Distinctive expansion of gene families associated with plant cell wall degradation and secondary metabolism in the genomes of grapevine trunk pathogens.</title>
        <authorList>
            <person name="Lawrence D.P."/>
            <person name="Travadon R."/>
            <person name="Rolshausen P.E."/>
            <person name="Baumgartner K."/>
        </authorList>
    </citation>
    <scope>NUCLEOTIDE SEQUENCE [LARGE SCALE GENOMIC DNA]</scope>
    <source>
        <strain evidence="2">UCRPC4</strain>
    </source>
</reference>
<evidence type="ECO:0000256" key="1">
    <source>
        <dbReference type="SAM" id="Phobius"/>
    </source>
</evidence>
<keyword evidence="1" id="KW-0812">Transmembrane</keyword>
<comment type="caution">
    <text evidence="2">The sequence shown here is derived from an EMBL/GenBank/DDBJ whole genome shotgun (WGS) entry which is preliminary data.</text>
</comment>
<dbReference type="Proteomes" id="UP000053317">
    <property type="component" value="Unassembled WGS sequence"/>
</dbReference>
<keyword evidence="3" id="KW-1185">Reference proteome</keyword>
<organism evidence="2 3">
    <name type="scientific">Phaeomoniella chlamydospora</name>
    <name type="common">Phaeoacremonium chlamydosporum</name>
    <dbReference type="NCBI Taxonomy" id="158046"/>
    <lineage>
        <taxon>Eukaryota</taxon>
        <taxon>Fungi</taxon>
        <taxon>Dikarya</taxon>
        <taxon>Ascomycota</taxon>
        <taxon>Pezizomycotina</taxon>
        <taxon>Eurotiomycetes</taxon>
        <taxon>Chaetothyriomycetidae</taxon>
        <taxon>Phaeomoniellales</taxon>
        <taxon>Phaeomoniellaceae</taxon>
        <taxon>Phaeomoniella</taxon>
    </lineage>
</organism>
<keyword evidence="1" id="KW-0472">Membrane</keyword>
<dbReference type="AlphaFoldDB" id="A0A0G2EZI7"/>
<feature type="transmembrane region" description="Helical" evidence="1">
    <location>
        <begin position="194"/>
        <end position="222"/>
    </location>
</feature>
<accession>A0A0G2EZI7</accession>
<proteinExistence type="predicted"/>
<evidence type="ECO:0000313" key="2">
    <source>
        <dbReference type="EMBL" id="KKY27476.1"/>
    </source>
</evidence>
<sequence>MAAIVASIVPDTPDPSNKRLITRLSQTADTNPLSWPSAYWALVTIGLNTMCQPFGRVLKFPNEHSFALRSSPVIYVVDTLSTLLEIVGHAFEAGGLIEGVDLTVQARFAHVRADEDGSFGALRKNTVFRALLFLLGALPQAIKLYAIRGAPWTQTLATIYLVSFLCSEIITAIAHRDPVQQVPNTPNPGNATTYWITIMLTILAVSVGLIYVLFAATIFVIIRDYWTFAAWPLILSACLINSLYVCSVTSSKREVSILCSGPLVSVSGVSLSGASSLATTGLGISLSPTLCFLSADRQTTALLATVVILSTAITSISFYRLTRNISARYVKYMHFELSAYYFLLHLLTAFLGFAFLYDSTSTVKPAWTEFLG</sequence>
<reference evidence="2 3" key="2">
    <citation type="submission" date="2015-05" db="EMBL/GenBank/DDBJ databases">
        <authorList>
            <person name="Morales-Cruz A."/>
            <person name="Amrine K.C."/>
            <person name="Cantu D."/>
        </authorList>
    </citation>
    <scope>NUCLEOTIDE SEQUENCE [LARGE SCALE GENOMIC DNA]</scope>
    <source>
        <strain evidence="2">UCRPC4</strain>
    </source>
</reference>